<dbReference type="PANTHER" id="PTHR33116:SF84">
    <property type="entry name" value="RNA-DIRECTED DNA POLYMERASE"/>
    <property type="match status" value="1"/>
</dbReference>
<proteinExistence type="predicted"/>
<dbReference type="Pfam" id="PF13966">
    <property type="entry name" value="zf-RVT"/>
    <property type="match status" value="1"/>
</dbReference>
<gene>
    <name evidence="3" type="ORF">OSB04_024927</name>
</gene>
<reference evidence="3" key="1">
    <citation type="submission" date="2023-03" db="EMBL/GenBank/DDBJ databases">
        <title>Chromosome-scale reference genome and RAD-based genetic map of yellow starthistle (Centaurea solstitialis) reveal putative structural variation and QTLs associated with invader traits.</title>
        <authorList>
            <person name="Reatini B."/>
            <person name="Cang F.A."/>
            <person name="Jiang Q."/>
            <person name="Mckibben M.T.W."/>
            <person name="Barker M.S."/>
            <person name="Rieseberg L.H."/>
            <person name="Dlugosch K.M."/>
        </authorList>
    </citation>
    <scope>NUCLEOTIDE SEQUENCE</scope>
    <source>
        <strain evidence="3">CAN-66</strain>
        <tissue evidence="3">Leaf</tissue>
    </source>
</reference>
<evidence type="ECO:0000313" key="4">
    <source>
        <dbReference type="Proteomes" id="UP001172457"/>
    </source>
</evidence>
<dbReference type="SUPFAM" id="SSF56672">
    <property type="entry name" value="DNA/RNA polymerases"/>
    <property type="match status" value="1"/>
</dbReference>
<dbReference type="Proteomes" id="UP001172457">
    <property type="component" value="Chromosome 6"/>
</dbReference>
<keyword evidence="4" id="KW-1185">Reference proteome</keyword>
<evidence type="ECO:0000256" key="1">
    <source>
        <dbReference type="SAM" id="MobiDB-lite"/>
    </source>
</evidence>
<feature type="region of interest" description="Disordered" evidence="1">
    <location>
        <begin position="310"/>
        <end position="337"/>
    </location>
</feature>
<dbReference type="Gene3D" id="3.60.10.10">
    <property type="entry name" value="Endonuclease/exonuclease/phosphatase"/>
    <property type="match status" value="1"/>
</dbReference>
<accession>A0AA38SM29</accession>
<evidence type="ECO:0000259" key="2">
    <source>
        <dbReference type="PROSITE" id="PS50878"/>
    </source>
</evidence>
<dbReference type="InterPro" id="IPR043502">
    <property type="entry name" value="DNA/RNA_pol_sf"/>
</dbReference>
<dbReference type="InterPro" id="IPR026960">
    <property type="entry name" value="RVT-Znf"/>
</dbReference>
<dbReference type="InterPro" id="IPR025558">
    <property type="entry name" value="DUF4283"/>
</dbReference>
<dbReference type="InterPro" id="IPR036691">
    <property type="entry name" value="Endo/exonu/phosph_ase_sf"/>
</dbReference>
<feature type="domain" description="Reverse transcriptase" evidence="2">
    <location>
        <begin position="879"/>
        <end position="1130"/>
    </location>
</feature>
<dbReference type="CDD" id="cd01650">
    <property type="entry name" value="RT_nLTR_like"/>
    <property type="match status" value="1"/>
</dbReference>
<dbReference type="PANTHER" id="PTHR33116">
    <property type="entry name" value="REVERSE TRANSCRIPTASE ZINC-BINDING DOMAIN-CONTAINING PROTEIN-RELATED-RELATED"/>
    <property type="match status" value="1"/>
</dbReference>
<dbReference type="InterPro" id="IPR000477">
    <property type="entry name" value="RT_dom"/>
</dbReference>
<dbReference type="PROSITE" id="PS50878">
    <property type="entry name" value="RT_POL"/>
    <property type="match status" value="1"/>
</dbReference>
<name>A0AA38SM29_9ASTR</name>
<dbReference type="SUPFAM" id="SSF56219">
    <property type="entry name" value="DNase I-like"/>
    <property type="match status" value="1"/>
</dbReference>
<dbReference type="Pfam" id="PF14111">
    <property type="entry name" value="DUF4283"/>
    <property type="match status" value="1"/>
</dbReference>
<dbReference type="EMBL" id="JARYMX010000006">
    <property type="protein sequence ID" value="KAJ9545220.1"/>
    <property type="molecule type" value="Genomic_DNA"/>
</dbReference>
<organism evidence="3 4">
    <name type="scientific">Centaurea solstitialis</name>
    <name type="common">yellow star-thistle</name>
    <dbReference type="NCBI Taxonomy" id="347529"/>
    <lineage>
        <taxon>Eukaryota</taxon>
        <taxon>Viridiplantae</taxon>
        <taxon>Streptophyta</taxon>
        <taxon>Embryophyta</taxon>
        <taxon>Tracheophyta</taxon>
        <taxon>Spermatophyta</taxon>
        <taxon>Magnoliopsida</taxon>
        <taxon>eudicotyledons</taxon>
        <taxon>Gunneridae</taxon>
        <taxon>Pentapetalae</taxon>
        <taxon>asterids</taxon>
        <taxon>campanulids</taxon>
        <taxon>Asterales</taxon>
        <taxon>Asteraceae</taxon>
        <taxon>Carduoideae</taxon>
        <taxon>Cardueae</taxon>
        <taxon>Centaureinae</taxon>
        <taxon>Centaurea</taxon>
    </lineage>
</organism>
<sequence length="1467" mass="166743">MAGVGTTNRQSVFSRISKPNFDARLNIPIGVKNNMDFAAVVGDNSTSNALQFFPLKDKAQSRIELPIELAKKVVADYHTTLYGYFLGPRVPYAIVQRCVKAAWGKFGFADMMMNANGFYFFKFNNLGGSKQVIESGPLMVRGVPLFISEWDPTKGITKPIHTSCPLWVKLHNIPLVAFNVEGISRIASALGVPKQMDACTASMCDKAWGRPGFAKVLIETWAVGELKRELEVVIPNLNGGAEVPVTINVEYLWEPIQCSTCLVFGHKASTCSKNKVIEVPPQKHKEVDADGFIRVTRKEWRKKSNVVDTSIQKEAVPSDSDGSTSLQKNDHDEEVSEMEQVSTETIVREQEQVVQPEVVEVVVDKQDTSNSKGDRVVMDKEDVSGVSVIHNLMINIATWNIRGLNTRGKQIEVRDVIHENDVNICAIVESHVRVDMLDQVCNYTFGRWNWISNQASCDYGTRIILAWDGGIFDIMMLEMESQFMHCEVKVRGTDVAFFLTVLYGANRGVDRRRLWSGLRKFSAIFGQKPWAISGDFNALLFPHDALGGVSRRNADMAEFFSCVEDIEVFDLRYTGIQHTWCQKPKEEAGLKRKLDRVMANIAFTSSFSNASVKFLPRRLSDHSPSLLTFKGGVRRKKWGFKFDNFITENARFLPIVMECWKTNVEGSFMFRVTQKLKLLKQPLRHLRNSYGDLAVRTSKVKHELDVIQLAVDLDPFNDALKEDLKALRVAYQQARKNEEVSASQRAKVKWLREGDSNTRFFHMVVKEKRYAQQVHSIRNSCGVYVYDDEVPLSFVENLKFLLGTRDDSLDPIMPSKWFLNPLCLSDALHMIRPISDSDIRNAMFSIGNEKAPGSDGFTAKFFKASWSIVGGDVTTAIHNFFYRSKLDKELNHTLICLLPKTPNATCVTDFRPISCCTVLYKCISKILVDRIKPYLDGLISRSQSAFVPGRRIFDNILMAHELVVGYHLNSGAPRCAFKIDIRKSYDMVDWNFLLRARGIRQGDPLSPYLFTVIMEGFAMIFRNCIAEAASFGYHAGCEDLSITHLCFADDLFVFTRGDVASVGILKKALHLFASKSGLSPSIEKSEVFFGNVPMDEQHAILEYLPFKSGRKQLVTSVLQSLQLYWMAVFVFPSAVVHQIEALCRYFLWTQGESSRGKCKIAWDLVCRPLVGGGLGFKRLSVWNRALITKHIWDLRTKRNSLWVDWIHRHYLRNAEFWTVRSASKWSWVFRKIMSIREDVRRFLRVRIGNGRTTHAWEDTWLLDTPLSSLISYRVVHAMGFSVSSTVFDVLSVLEGVWPNVWVERYPQLAASSFLVYKPIWYGALGCRSKCVWFKGHIPKHSFCLWIACLKRHPTQDRIALWKHEPPDLVCSLCGAGSDSHLHLFFMCPFSSAVWSGICMKMDWYGFPNNWDAILLALSDPSTAPKHLAHKLTLAASVYMLWCERNHHLFSNQKKSEVVIINEIRDVV</sequence>
<evidence type="ECO:0000313" key="3">
    <source>
        <dbReference type="EMBL" id="KAJ9545220.1"/>
    </source>
</evidence>
<protein>
    <recommendedName>
        <fullName evidence="2">Reverse transcriptase domain-containing protein</fullName>
    </recommendedName>
</protein>
<comment type="caution">
    <text evidence="3">The sequence shown here is derived from an EMBL/GenBank/DDBJ whole genome shotgun (WGS) entry which is preliminary data.</text>
</comment>
<dbReference type="Pfam" id="PF00078">
    <property type="entry name" value="RVT_1"/>
    <property type="match status" value="2"/>
</dbReference>